<protein>
    <submittedName>
        <fullName evidence="3">T9SS C-terminal target domain-containing protein</fullName>
    </submittedName>
</protein>
<proteinExistence type="predicted"/>
<dbReference type="EMBL" id="CP032157">
    <property type="protein sequence ID" value="AXY77678.1"/>
    <property type="molecule type" value="Genomic_DNA"/>
</dbReference>
<evidence type="ECO:0000313" key="3">
    <source>
        <dbReference type="EMBL" id="AXY77678.1"/>
    </source>
</evidence>
<dbReference type="Proteomes" id="UP000263900">
    <property type="component" value="Chromosome"/>
</dbReference>
<dbReference type="Gene3D" id="2.60.40.10">
    <property type="entry name" value="Immunoglobulins"/>
    <property type="match status" value="3"/>
</dbReference>
<feature type="chain" id="PRO_5017694365" evidence="1">
    <location>
        <begin position="23"/>
        <end position="637"/>
    </location>
</feature>
<gene>
    <name evidence="3" type="ORF">D3H65_28480</name>
</gene>
<dbReference type="RefSeq" id="WP_119053551.1">
    <property type="nucleotide sequence ID" value="NZ_CP032157.1"/>
</dbReference>
<accession>A0A3B7MUA4</accession>
<dbReference type="KEGG" id="pseg:D3H65_28480"/>
<dbReference type="InterPro" id="IPR022409">
    <property type="entry name" value="PKD/Chitinase_dom"/>
</dbReference>
<name>A0A3B7MUA4_9BACT</name>
<evidence type="ECO:0000259" key="2">
    <source>
        <dbReference type="SMART" id="SM00089"/>
    </source>
</evidence>
<evidence type="ECO:0000256" key="1">
    <source>
        <dbReference type="SAM" id="SignalP"/>
    </source>
</evidence>
<dbReference type="GO" id="GO:0016020">
    <property type="term" value="C:membrane"/>
    <property type="evidence" value="ECO:0007669"/>
    <property type="project" value="TreeGrafter"/>
</dbReference>
<dbReference type="NCBIfam" id="TIGR04183">
    <property type="entry name" value="Por_Secre_tail"/>
    <property type="match status" value="1"/>
</dbReference>
<dbReference type="Gene3D" id="3.40.50.1820">
    <property type="entry name" value="alpha/beta hydrolase"/>
    <property type="match status" value="1"/>
</dbReference>
<dbReference type="PANTHER" id="PTHR46182:SF2">
    <property type="entry name" value="FI19480P1"/>
    <property type="match status" value="1"/>
</dbReference>
<feature type="domain" description="PKD/Chitinase" evidence="2">
    <location>
        <begin position="269"/>
        <end position="357"/>
    </location>
</feature>
<dbReference type="InterPro" id="IPR000801">
    <property type="entry name" value="Esterase-like"/>
</dbReference>
<sequence length="637" mass="69944">MKTTLLMAGILLSVLASGQQVAKGLTAANGTFIGFYQYTPVDYNPTGEKYPLIIFMHGMDERGNGTTELSKVTVNGIPKYIKAGHKMRFFWNGKWQTFLVLSPQLSKNYGWWYNFYTEEMIKYAKANLNVDTNRISLVGLSLGGGGVWDYPGEKPSNGRQLNAIAPCCPTCQTNNYCNLADAKLPIWAFHAINDGTTQANCTSAIVNGINTTCNAAEKAYMTMYPDGGHGVWDRAFDTVYRYQNPNVYEWLLGKDKSKPVNVRPIANAGPNFTISATKGYAYLSGAHSSDADGKIERYIWKQTSGPSNSAIVTSVSTNGLTRINSLTTAGNYVFELTVVDDRGDFVKTSVTISVTSGVASNIPPVTEAGDNINTAISSTTLHGSDSYDPDGSALTYKWTKKSGPAVFSLSNDAVANPDLTNLLLGTYEFQLETTDAQGATTQDIVAVYSSATMLPNRLSYFKGNNNAGATKLVWATAQEQDNDHFEVERSTDGKSFTTIGIVAAGGNSMLQQTYSYTDQQDNGGVWYYRLKLVNASGQTTLYSTLVRIENNQPKVRLEYFPNPVVDNMSVLINDEHKGMLQLRLLSMDGKAILQKQYMKKEELITTVMNVKQLVPGIYLLEVTIGDQLHEIRKVVKK</sequence>
<keyword evidence="4" id="KW-1185">Reference proteome</keyword>
<dbReference type="Pfam" id="PF00756">
    <property type="entry name" value="Esterase"/>
    <property type="match status" value="1"/>
</dbReference>
<feature type="signal peptide" evidence="1">
    <location>
        <begin position="1"/>
        <end position="22"/>
    </location>
</feature>
<dbReference type="Pfam" id="PF18962">
    <property type="entry name" value="Por_Secre_tail"/>
    <property type="match status" value="1"/>
</dbReference>
<dbReference type="SUPFAM" id="SSF49299">
    <property type="entry name" value="PKD domain"/>
    <property type="match status" value="2"/>
</dbReference>
<feature type="domain" description="PKD/Chitinase" evidence="2">
    <location>
        <begin position="365"/>
        <end position="452"/>
    </location>
</feature>
<dbReference type="InterPro" id="IPR026444">
    <property type="entry name" value="Secre_tail"/>
</dbReference>
<dbReference type="AlphaFoldDB" id="A0A3B7MUA4"/>
<dbReference type="Pfam" id="PF22352">
    <property type="entry name" value="K319L-like_PKD"/>
    <property type="match status" value="2"/>
</dbReference>
<dbReference type="OrthoDB" id="636383at2"/>
<dbReference type="InterPro" id="IPR013783">
    <property type="entry name" value="Ig-like_fold"/>
</dbReference>
<dbReference type="InterPro" id="IPR035986">
    <property type="entry name" value="PKD_dom_sf"/>
</dbReference>
<dbReference type="SUPFAM" id="SSF53474">
    <property type="entry name" value="alpha/beta-Hydrolases"/>
    <property type="match status" value="1"/>
</dbReference>
<dbReference type="GO" id="GO:0031410">
    <property type="term" value="C:cytoplasmic vesicle"/>
    <property type="evidence" value="ECO:0007669"/>
    <property type="project" value="TreeGrafter"/>
</dbReference>
<dbReference type="SMART" id="SM00089">
    <property type="entry name" value="PKD"/>
    <property type="match status" value="2"/>
</dbReference>
<dbReference type="InterPro" id="IPR029865">
    <property type="entry name" value="KIAA0319-like"/>
</dbReference>
<keyword evidence="1" id="KW-0732">Signal</keyword>
<dbReference type="InterPro" id="IPR029058">
    <property type="entry name" value="AB_hydrolase_fold"/>
</dbReference>
<organism evidence="3 4">
    <name type="scientific">Paraflavitalea soli</name>
    <dbReference type="NCBI Taxonomy" id="2315862"/>
    <lineage>
        <taxon>Bacteria</taxon>
        <taxon>Pseudomonadati</taxon>
        <taxon>Bacteroidota</taxon>
        <taxon>Chitinophagia</taxon>
        <taxon>Chitinophagales</taxon>
        <taxon>Chitinophagaceae</taxon>
        <taxon>Paraflavitalea</taxon>
    </lineage>
</organism>
<dbReference type="PANTHER" id="PTHR46182">
    <property type="entry name" value="FI19480P1"/>
    <property type="match status" value="1"/>
</dbReference>
<reference evidence="3 4" key="1">
    <citation type="submission" date="2018-09" db="EMBL/GenBank/DDBJ databases">
        <title>Genome sequencing of strain 6GH32-13.</title>
        <authorList>
            <person name="Weon H.-Y."/>
            <person name="Heo J."/>
            <person name="Kwon S.-W."/>
        </authorList>
    </citation>
    <scope>NUCLEOTIDE SEQUENCE [LARGE SCALE GENOMIC DNA]</scope>
    <source>
        <strain evidence="3 4">5GH32-13</strain>
    </source>
</reference>
<evidence type="ECO:0000313" key="4">
    <source>
        <dbReference type="Proteomes" id="UP000263900"/>
    </source>
</evidence>